<dbReference type="PRINTS" id="PR00368">
    <property type="entry name" value="FADPNR"/>
</dbReference>
<evidence type="ECO:0000256" key="5">
    <source>
        <dbReference type="ARBA" id="ARBA00023027"/>
    </source>
</evidence>
<dbReference type="KEGG" id="pary:A4V02_05870"/>
<keyword evidence="4 11" id="KW-0560">Oxidoreductase</keyword>
<feature type="binding site" evidence="9">
    <location>
        <begin position="311"/>
        <end position="314"/>
    </location>
    <ligand>
        <name>FAD</name>
        <dbReference type="ChEBI" id="CHEBI:57692"/>
    </ligand>
</feature>
<evidence type="ECO:0000256" key="1">
    <source>
        <dbReference type="ARBA" id="ARBA00007532"/>
    </source>
</evidence>
<dbReference type="AlphaFoldDB" id="A0A1B1S925"/>
<dbReference type="Pfam" id="PF02852">
    <property type="entry name" value="Pyr_redox_dim"/>
    <property type="match status" value="1"/>
</dbReference>
<dbReference type="Gene3D" id="3.50.50.60">
    <property type="entry name" value="FAD/NAD(P)-binding domain"/>
    <property type="match status" value="2"/>
</dbReference>
<proteinExistence type="inferred from homology"/>
<dbReference type="RefSeq" id="WP_068960642.1">
    <property type="nucleotide sequence ID" value="NZ_CAJTAP010000015.1"/>
</dbReference>
<evidence type="ECO:0000256" key="10">
    <source>
        <dbReference type="PIRSR" id="PIRSR000350-4"/>
    </source>
</evidence>
<evidence type="ECO:0000256" key="4">
    <source>
        <dbReference type="ARBA" id="ARBA00023002"/>
    </source>
</evidence>
<dbReference type="GO" id="GO:0004148">
    <property type="term" value="F:dihydrolipoyl dehydrogenase (NADH) activity"/>
    <property type="evidence" value="ECO:0007669"/>
    <property type="project" value="TreeGrafter"/>
</dbReference>
<evidence type="ECO:0000259" key="12">
    <source>
        <dbReference type="Pfam" id="PF02852"/>
    </source>
</evidence>
<dbReference type="InterPro" id="IPR001100">
    <property type="entry name" value="Pyr_nuc-diS_OxRdtase"/>
</dbReference>
<dbReference type="Pfam" id="PF07992">
    <property type="entry name" value="Pyr_redox_2"/>
    <property type="match status" value="1"/>
</dbReference>
<feature type="binding site" evidence="9">
    <location>
        <position position="305"/>
    </location>
    <ligand>
        <name>NAD(+)</name>
        <dbReference type="ChEBI" id="CHEBI:57540"/>
    </ligand>
</feature>
<dbReference type="PANTHER" id="PTHR22912">
    <property type="entry name" value="DISULFIDE OXIDOREDUCTASE"/>
    <property type="match status" value="1"/>
</dbReference>
<reference evidence="15" key="1">
    <citation type="submission" date="2016-04" db="EMBL/GenBank/DDBJ databases">
        <title>Complete Genome Sequences of Twelve Strains of a Stable Defined Moderately Diverse Mouse Microbiota 2 (sDMDMm2).</title>
        <authorList>
            <person name="Uchimura Y."/>
            <person name="Wyss M."/>
            <person name="Brugiroux S."/>
            <person name="Limenitakis J.P."/>
            <person name="Stecher B."/>
            <person name="McCoy K.D."/>
            <person name="Macpherson A.J."/>
        </authorList>
    </citation>
    <scope>NUCLEOTIDE SEQUENCE [LARGE SCALE GENOMIC DNA]</scope>
    <source>
        <strain evidence="15">YL27</strain>
    </source>
</reference>
<dbReference type="InterPro" id="IPR012999">
    <property type="entry name" value="Pyr_OxRdtase_I_AS"/>
</dbReference>
<accession>A0A1B1S925</accession>
<dbReference type="PIRSF" id="PIRSF000350">
    <property type="entry name" value="Mercury_reductase_MerA"/>
    <property type="match status" value="1"/>
</dbReference>
<feature type="binding site" evidence="9">
    <location>
        <position position="197"/>
    </location>
    <ligand>
        <name>NAD(+)</name>
        <dbReference type="ChEBI" id="CHEBI:57540"/>
    </ligand>
</feature>
<dbReference type="InterPro" id="IPR036188">
    <property type="entry name" value="FAD/NAD-bd_sf"/>
</dbReference>
<keyword evidence="2 11" id="KW-0285">Flavoprotein</keyword>
<dbReference type="Gene3D" id="3.30.390.30">
    <property type="match status" value="1"/>
</dbReference>
<evidence type="ECO:0000256" key="8">
    <source>
        <dbReference type="PIRSR" id="PIRSR000350-2"/>
    </source>
</evidence>
<dbReference type="InterPro" id="IPR004099">
    <property type="entry name" value="Pyr_nucl-diS_OxRdtase_dimer"/>
</dbReference>
<dbReference type="SUPFAM" id="SSF51905">
    <property type="entry name" value="FAD/NAD(P)-binding domain"/>
    <property type="match status" value="1"/>
</dbReference>
<dbReference type="GeneID" id="65536379"/>
<evidence type="ECO:0000259" key="13">
    <source>
        <dbReference type="Pfam" id="PF07992"/>
    </source>
</evidence>
<keyword evidence="3 9" id="KW-0274">FAD</keyword>
<dbReference type="InterPro" id="IPR050151">
    <property type="entry name" value="Class-I_Pyr_Nuc-Dis_Oxidored"/>
</dbReference>
<organism evidence="14 15">
    <name type="scientific">Muribaculum intestinale</name>
    <dbReference type="NCBI Taxonomy" id="1796646"/>
    <lineage>
        <taxon>Bacteria</taxon>
        <taxon>Pseudomonadati</taxon>
        <taxon>Bacteroidota</taxon>
        <taxon>Bacteroidia</taxon>
        <taxon>Bacteroidales</taxon>
        <taxon>Muribaculaceae</taxon>
        <taxon>Muribaculum</taxon>
    </lineage>
</organism>
<keyword evidence="9" id="KW-0547">Nucleotide-binding</keyword>
<name>A0A1B1S925_9BACT</name>
<protein>
    <recommendedName>
        <fullName evidence="16">Dihydrolipoyl dehydrogenase</fullName>
    </recommendedName>
</protein>
<evidence type="ECO:0000256" key="2">
    <source>
        <dbReference type="ARBA" id="ARBA00022630"/>
    </source>
</evidence>
<dbReference type="PRINTS" id="PR00411">
    <property type="entry name" value="PNDRDTASEI"/>
</dbReference>
<keyword evidence="15" id="KW-1185">Reference proteome</keyword>
<feature type="domain" description="Pyridine nucleotide-disulphide oxidoreductase dimerisation" evidence="12">
    <location>
        <begin position="333"/>
        <end position="436"/>
    </location>
</feature>
<keyword evidence="7 11" id="KW-0676">Redox-active center</keyword>
<dbReference type="PROSITE" id="PS00076">
    <property type="entry name" value="PYRIDINE_REDOX_1"/>
    <property type="match status" value="1"/>
</dbReference>
<accession>A0A1Z2XJK5</accession>
<feature type="active site" description="Proton acceptor" evidence="8">
    <location>
        <position position="429"/>
    </location>
</feature>
<keyword evidence="6" id="KW-1015">Disulfide bond</keyword>
<dbReference type="EMBL" id="CP015402">
    <property type="protein sequence ID" value="ANU63298.1"/>
    <property type="molecule type" value="Genomic_DNA"/>
</dbReference>
<dbReference type="GO" id="GO:0050660">
    <property type="term" value="F:flavin adenine dinucleotide binding"/>
    <property type="evidence" value="ECO:0007669"/>
    <property type="project" value="TreeGrafter"/>
</dbReference>
<evidence type="ECO:0000256" key="11">
    <source>
        <dbReference type="RuleBase" id="RU003691"/>
    </source>
</evidence>
<feature type="domain" description="FAD/NAD(P)-binding" evidence="13">
    <location>
        <begin position="7"/>
        <end position="320"/>
    </location>
</feature>
<evidence type="ECO:0000256" key="6">
    <source>
        <dbReference type="ARBA" id="ARBA00023157"/>
    </source>
</evidence>
<evidence type="ECO:0000256" key="7">
    <source>
        <dbReference type="ARBA" id="ARBA00023284"/>
    </source>
</evidence>
<dbReference type="InterPro" id="IPR023753">
    <property type="entry name" value="FAD/NAD-binding_dom"/>
</dbReference>
<dbReference type="OrthoDB" id="9800167at2"/>
<dbReference type="Proteomes" id="UP000186351">
    <property type="component" value="Chromosome"/>
</dbReference>
<evidence type="ECO:0000256" key="3">
    <source>
        <dbReference type="ARBA" id="ARBA00022827"/>
    </source>
</evidence>
<comment type="cofactor">
    <cofactor evidence="9">
        <name>FAD</name>
        <dbReference type="ChEBI" id="CHEBI:57692"/>
    </cofactor>
    <text evidence="9">Binds 1 FAD per subunit.</text>
</comment>
<sequence length="442" mass="45468">MDHKEFDNIIIGAGPAGMRACAIARERGESVCVVERREVGGTCLNRGCIPTKALVQSASVISVVASASGFGVGIAGEIQHDYSVASARKDEVVASLRKGAEMSIGAGIVVYGDARIVSADTVEVGGTLLHAAKRMIIASGSRPARLRVPGAELAITSDEFLRLTELPSELVVIGGGVIGMECACIAHAFGCKVTVVEYCREILPGLDAEMAKRLRSMLSRRGVTVVVGAQVTSLESTEQGGITVTYADRRGDHTLTAPMVMMATGRRAVLPDGLTDTGVVLTASGAVSTDDRMMSSVPGIYAIGDCNGRLMLAHAASAQAEVAMGVRDSVESVPSVVFTLPECAQVGTLNSDTPGALIVGKAMYGANGMASAMGQTEGFVKVAVDAATRRIAGCCAIGAGADAIVQEASIAMAGDMTADTLRTRAVFAHPTLSELLLSALPL</sequence>
<evidence type="ECO:0000256" key="9">
    <source>
        <dbReference type="PIRSR" id="PIRSR000350-3"/>
    </source>
</evidence>
<feature type="binding site" evidence="9">
    <location>
        <position position="265"/>
    </location>
    <ligand>
        <name>NAD(+)</name>
        <dbReference type="ChEBI" id="CHEBI:57540"/>
    </ligand>
</feature>
<feature type="binding site" evidence="9">
    <location>
        <begin position="174"/>
        <end position="181"/>
    </location>
    <ligand>
        <name>NAD(+)</name>
        <dbReference type="ChEBI" id="CHEBI:57540"/>
    </ligand>
</feature>
<comment type="similarity">
    <text evidence="1 11">Belongs to the class-I pyridine nucleotide-disulfide oxidoreductase family.</text>
</comment>
<dbReference type="InterPro" id="IPR016156">
    <property type="entry name" value="FAD/NAD-linked_Rdtase_dimer_sf"/>
</dbReference>
<evidence type="ECO:0008006" key="16">
    <source>
        <dbReference type="Google" id="ProtNLM"/>
    </source>
</evidence>
<gene>
    <name evidence="14" type="ORF">A4V02_05870</name>
</gene>
<dbReference type="SUPFAM" id="SSF55424">
    <property type="entry name" value="FAD/NAD-linked reductases, dimerisation (C-terminal) domain"/>
    <property type="match status" value="1"/>
</dbReference>
<dbReference type="GO" id="GO:0006103">
    <property type="term" value="P:2-oxoglutarate metabolic process"/>
    <property type="evidence" value="ECO:0007669"/>
    <property type="project" value="TreeGrafter"/>
</dbReference>
<evidence type="ECO:0000313" key="14">
    <source>
        <dbReference type="EMBL" id="ANU63298.1"/>
    </source>
</evidence>
<dbReference type="STRING" id="1796646.A4V02_05870"/>
<feature type="disulfide bond" description="Redox-active" evidence="10">
    <location>
        <begin position="43"/>
        <end position="48"/>
    </location>
</feature>
<feature type="binding site" evidence="9">
    <location>
        <position position="52"/>
    </location>
    <ligand>
        <name>FAD</name>
        <dbReference type="ChEBI" id="CHEBI:57692"/>
    </ligand>
</feature>
<dbReference type="PANTHER" id="PTHR22912:SF151">
    <property type="entry name" value="DIHYDROLIPOYL DEHYDROGENASE, MITOCHONDRIAL"/>
    <property type="match status" value="1"/>
</dbReference>
<evidence type="ECO:0000313" key="15">
    <source>
        <dbReference type="Proteomes" id="UP000186351"/>
    </source>
</evidence>
<keyword evidence="5 9" id="KW-0520">NAD</keyword>